<dbReference type="SUPFAM" id="SSF103612">
    <property type="entry name" value="SBT domain"/>
    <property type="match status" value="1"/>
</dbReference>
<reference evidence="1" key="1">
    <citation type="submission" date="2020-03" db="EMBL/GenBank/DDBJ databases">
        <title>A high-quality chromosome-level genome assembly of a woody plant with both climbing and erect habits, Rhamnella rubrinervis.</title>
        <authorList>
            <person name="Lu Z."/>
            <person name="Yang Y."/>
            <person name="Zhu X."/>
            <person name="Sun Y."/>
        </authorList>
    </citation>
    <scope>NUCLEOTIDE SEQUENCE</scope>
    <source>
        <strain evidence="1">BYM</strain>
        <tissue evidence="1">Leaf</tissue>
    </source>
</reference>
<dbReference type="GO" id="GO:0005634">
    <property type="term" value="C:nucleus"/>
    <property type="evidence" value="ECO:0007669"/>
    <property type="project" value="InterPro"/>
</dbReference>
<organism evidence="1 2">
    <name type="scientific">Rhamnella rubrinervis</name>
    <dbReference type="NCBI Taxonomy" id="2594499"/>
    <lineage>
        <taxon>Eukaryota</taxon>
        <taxon>Viridiplantae</taxon>
        <taxon>Streptophyta</taxon>
        <taxon>Embryophyta</taxon>
        <taxon>Tracheophyta</taxon>
        <taxon>Spermatophyta</taxon>
        <taxon>Magnoliopsida</taxon>
        <taxon>eudicotyledons</taxon>
        <taxon>Gunneridae</taxon>
        <taxon>Pentapetalae</taxon>
        <taxon>rosids</taxon>
        <taxon>fabids</taxon>
        <taxon>Rosales</taxon>
        <taxon>Rhamnaceae</taxon>
        <taxon>rhamnoid group</taxon>
        <taxon>Rhamneae</taxon>
        <taxon>Rhamnella</taxon>
    </lineage>
</organism>
<dbReference type="EMBL" id="VOIH02000002">
    <property type="protein sequence ID" value="KAF3453855.1"/>
    <property type="molecule type" value="Genomic_DNA"/>
</dbReference>
<dbReference type="GO" id="GO:0003677">
    <property type="term" value="F:DNA binding"/>
    <property type="evidence" value="ECO:0007669"/>
    <property type="project" value="InterPro"/>
</dbReference>
<protein>
    <submittedName>
        <fullName evidence="1">Uncharacterized protein</fullName>
    </submittedName>
</protein>
<name>A0A8K0HLH4_9ROSA</name>
<sequence length="105" mass="12516">MDWILKAPSWDFTDLEQETFPNSESVYGSSSIGDHHRTIKTPQVTIGGQKQRFCQQWSRYWDPYYYRRRLAQRDEGKTNFIESIFSLFLGMAILIKESKRRDGSW</sequence>
<proteinExistence type="predicted"/>
<dbReference type="OrthoDB" id="514967at2759"/>
<evidence type="ECO:0000313" key="1">
    <source>
        <dbReference type="EMBL" id="KAF3453855.1"/>
    </source>
</evidence>
<gene>
    <name evidence="1" type="ORF">FNV43_RR04296</name>
</gene>
<comment type="caution">
    <text evidence="1">The sequence shown here is derived from an EMBL/GenBank/DDBJ whole genome shotgun (WGS) entry which is preliminary data.</text>
</comment>
<dbReference type="Gene3D" id="4.10.1100.10">
    <property type="entry name" value="Transcription factor, SBP-box domain"/>
    <property type="match status" value="1"/>
</dbReference>
<evidence type="ECO:0000313" key="2">
    <source>
        <dbReference type="Proteomes" id="UP000796880"/>
    </source>
</evidence>
<dbReference type="Proteomes" id="UP000796880">
    <property type="component" value="Unassembled WGS sequence"/>
</dbReference>
<keyword evidence="2" id="KW-1185">Reference proteome</keyword>
<dbReference type="AlphaFoldDB" id="A0A8K0HLH4"/>
<accession>A0A8K0HLH4</accession>
<dbReference type="InterPro" id="IPR036893">
    <property type="entry name" value="SBP_sf"/>
</dbReference>